<gene>
    <name evidence="3" type="ORF">Adt_39229</name>
</gene>
<reference evidence="4" key="1">
    <citation type="submission" date="2024-07" db="EMBL/GenBank/DDBJ databases">
        <title>Two chromosome-level genome assemblies of Korean endemic species Abeliophyllum distichum and Forsythia ovata (Oleaceae).</title>
        <authorList>
            <person name="Jang H."/>
        </authorList>
    </citation>
    <scope>NUCLEOTIDE SEQUENCE [LARGE SCALE GENOMIC DNA]</scope>
</reference>
<evidence type="ECO:0000313" key="4">
    <source>
        <dbReference type="Proteomes" id="UP001604336"/>
    </source>
</evidence>
<name>A0ABD1Q4H0_9LAMI</name>
<evidence type="ECO:0000259" key="2">
    <source>
        <dbReference type="Pfam" id="PF13456"/>
    </source>
</evidence>
<organism evidence="3 4">
    <name type="scientific">Abeliophyllum distichum</name>
    <dbReference type="NCBI Taxonomy" id="126358"/>
    <lineage>
        <taxon>Eukaryota</taxon>
        <taxon>Viridiplantae</taxon>
        <taxon>Streptophyta</taxon>
        <taxon>Embryophyta</taxon>
        <taxon>Tracheophyta</taxon>
        <taxon>Spermatophyta</taxon>
        <taxon>Magnoliopsida</taxon>
        <taxon>eudicotyledons</taxon>
        <taxon>Gunneridae</taxon>
        <taxon>Pentapetalae</taxon>
        <taxon>asterids</taxon>
        <taxon>lamiids</taxon>
        <taxon>Lamiales</taxon>
        <taxon>Oleaceae</taxon>
        <taxon>Forsythieae</taxon>
        <taxon>Abeliophyllum</taxon>
    </lineage>
</organism>
<evidence type="ECO:0000256" key="1">
    <source>
        <dbReference type="SAM" id="SignalP"/>
    </source>
</evidence>
<dbReference type="InterPro" id="IPR002156">
    <property type="entry name" value="RNaseH_domain"/>
</dbReference>
<keyword evidence="4" id="KW-1185">Reference proteome</keyword>
<keyword evidence="1" id="KW-0732">Signal</keyword>
<protein>
    <submittedName>
        <fullName evidence="3">Ribonuclease H domain</fullName>
    </submittedName>
</protein>
<accession>A0ABD1Q4H0</accession>
<proteinExistence type="predicted"/>
<feature type="signal peptide" evidence="1">
    <location>
        <begin position="1"/>
        <end position="18"/>
    </location>
</feature>
<dbReference type="AlphaFoldDB" id="A0ABD1Q4H0"/>
<feature type="chain" id="PRO_5044855087" evidence="1">
    <location>
        <begin position="19"/>
        <end position="127"/>
    </location>
</feature>
<feature type="domain" description="RNase H type-1" evidence="2">
    <location>
        <begin position="66"/>
        <end position="122"/>
    </location>
</feature>
<sequence>MVAHLVWIISYLTRLSLLLNAYQKVADLKEKDYEKISGRKSSADGEISPRAIWKCDSLMQHGLHLNMDTTIHYSVGLISIRGVFRDKSGVLMATFSQPLQGSFPVEVAEFEALRYGLSFAHAYNLHL</sequence>
<dbReference type="EMBL" id="JBFOLK010000012">
    <property type="protein sequence ID" value="KAL2471093.1"/>
    <property type="molecule type" value="Genomic_DNA"/>
</dbReference>
<evidence type="ECO:0000313" key="3">
    <source>
        <dbReference type="EMBL" id="KAL2471093.1"/>
    </source>
</evidence>
<comment type="caution">
    <text evidence="3">The sequence shown here is derived from an EMBL/GenBank/DDBJ whole genome shotgun (WGS) entry which is preliminary data.</text>
</comment>
<dbReference type="Proteomes" id="UP001604336">
    <property type="component" value="Unassembled WGS sequence"/>
</dbReference>
<dbReference type="Pfam" id="PF13456">
    <property type="entry name" value="RVT_3"/>
    <property type="match status" value="1"/>
</dbReference>